<accession>A0ACC0GX96</accession>
<organism evidence="1 2">
    <name type="scientific">Camellia lanceoleosa</name>
    <dbReference type="NCBI Taxonomy" id="1840588"/>
    <lineage>
        <taxon>Eukaryota</taxon>
        <taxon>Viridiplantae</taxon>
        <taxon>Streptophyta</taxon>
        <taxon>Embryophyta</taxon>
        <taxon>Tracheophyta</taxon>
        <taxon>Spermatophyta</taxon>
        <taxon>Magnoliopsida</taxon>
        <taxon>eudicotyledons</taxon>
        <taxon>Gunneridae</taxon>
        <taxon>Pentapetalae</taxon>
        <taxon>asterids</taxon>
        <taxon>Ericales</taxon>
        <taxon>Theaceae</taxon>
        <taxon>Camellia</taxon>
    </lineage>
</organism>
<name>A0ACC0GX96_9ERIC</name>
<sequence length="167" mass="18772">MNDEEDDDDDDDDGVAATASGGGATQLRWEWGFLSGKFLVSRSIGDVYMKDVHFNREPLNAKYRLSDLKKIDKKVRHHFHDDIAVRVTSEDPDNGLKCTSGKVQIDMVRGGPGSYSLKMNQSEIGAEIHTLHDGGLLSWSKFCNKCKELKWMHLLTLHVSNINIILL</sequence>
<keyword evidence="2" id="KW-1185">Reference proteome</keyword>
<gene>
    <name evidence="1" type="ORF">LOK49_LG07G01140</name>
</gene>
<reference evidence="1 2" key="1">
    <citation type="journal article" date="2022" name="Plant J.">
        <title>Chromosome-level genome of Camellia lanceoleosa provides a valuable resource for understanding genome evolution and self-incompatibility.</title>
        <authorList>
            <person name="Gong W."/>
            <person name="Xiao S."/>
            <person name="Wang L."/>
            <person name="Liao Z."/>
            <person name="Chang Y."/>
            <person name="Mo W."/>
            <person name="Hu G."/>
            <person name="Li W."/>
            <person name="Zhao G."/>
            <person name="Zhu H."/>
            <person name="Hu X."/>
            <person name="Ji K."/>
            <person name="Xiang X."/>
            <person name="Song Q."/>
            <person name="Yuan D."/>
            <person name="Jin S."/>
            <person name="Zhang L."/>
        </authorList>
    </citation>
    <scope>NUCLEOTIDE SEQUENCE [LARGE SCALE GENOMIC DNA]</scope>
    <source>
        <strain evidence="1">SQ_2022a</strain>
    </source>
</reference>
<evidence type="ECO:0000313" key="1">
    <source>
        <dbReference type="EMBL" id="KAI8005838.1"/>
    </source>
</evidence>
<proteinExistence type="predicted"/>
<evidence type="ECO:0000313" key="2">
    <source>
        <dbReference type="Proteomes" id="UP001060215"/>
    </source>
</evidence>
<comment type="caution">
    <text evidence="1">The sequence shown here is derived from an EMBL/GenBank/DDBJ whole genome shotgun (WGS) entry which is preliminary data.</text>
</comment>
<dbReference type="Proteomes" id="UP001060215">
    <property type="component" value="Chromosome 7"/>
</dbReference>
<dbReference type="EMBL" id="CM045764">
    <property type="protein sequence ID" value="KAI8005838.1"/>
    <property type="molecule type" value="Genomic_DNA"/>
</dbReference>
<protein>
    <submittedName>
        <fullName evidence="1">Acetyl-CoA carboxylase 1</fullName>
    </submittedName>
</protein>